<evidence type="ECO:0000256" key="1">
    <source>
        <dbReference type="SAM" id="MobiDB-lite"/>
    </source>
</evidence>
<gene>
    <name evidence="2" type="ORF">LIER_40725</name>
</gene>
<feature type="compositionally biased region" description="Low complexity" evidence="1">
    <location>
        <begin position="28"/>
        <end position="43"/>
    </location>
</feature>
<dbReference type="EMBL" id="BAABME010023976">
    <property type="protein sequence ID" value="GAA0169230.1"/>
    <property type="molecule type" value="Genomic_DNA"/>
</dbReference>
<organism evidence="2 3">
    <name type="scientific">Lithospermum erythrorhizon</name>
    <name type="common">Purple gromwell</name>
    <name type="synonym">Lithospermum officinale var. erythrorhizon</name>
    <dbReference type="NCBI Taxonomy" id="34254"/>
    <lineage>
        <taxon>Eukaryota</taxon>
        <taxon>Viridiplantae</taxon>
        <taxon>Streptophyta</taxon>
        <taxon>Embryophyta</taxon>
        <taxon>Tracheophyta</taxon>
        <taxon>Spermatophyta</taxon>
        <taxon>Magnoliopsida</taxon>
        <taxon>eudicotyledons</taxon>
        <taxon>Gunneridae</taxon>
        <taxon>Pentapetalae</taxon>
        <taxon>asterids</taxon>
        <taxon>lamiids</taxon>
        <taxon>Boraginales</taxon>
        <taxon>Boraginaceae</taxon>
        <taxon>Boraginoideae</taxon>
        <taxon>Lithospermeae</taxon>
        <taxon>Lithospermum</taxon>
    </lineage>
</organism>
<comment type="caution">
    <text evidence="2">The sequence shown here is derived from an EMBL/GenBank/DDBJ whole genome shotgun (WGS) entry which is preliminary data.</text>
</comment>
<evidence type="ECO:0000313" key="3">
    <source>
        <dbReference type="Proteomes" id="UP001454036"/>
    </source>
</evidence>
<accession>A0AAV3R058</accession>
<dbReference type="Proteomes" id="UP001454036">
    <property type="component" value="Unassembled WGS sequence"/>
</dbReference>
<feature type="compositionally biased region" description="Polar residues" evidence="1">
    <location>
        <begin position="18"/>
        <end position="27"/>
    </location>
</feature>
<evidence type="ECO:0000313" key="2">
    <source>
        <dbReference type="EMBL" id="GAA0169230.1"/>
    </source>
</evidence>
<protein>
    <submittedName>
        <fullName evidence="2">Uncharacterized protein</fullName>
    </submittedName>
</protein>
<reference evidence="2 3" key="1">
    <citation type="submission" date="2024-01" db="EMBL/GenBank/DDBJ databases">
        <title>The complete chloroplast genome sequence of Lithospermum erythrorhizon: insights into the phylogenetic relationship among Boraginaceae species and the maternal lineages of purple gromwells.</title>
        <authorList>
            <person name="Okada T."/>
            <person name="Watanabe K."/>
        </authorList>
    </citation>
    <scope>NUCLEOTIDE SEQUENCE [LARGE SCALE GENOMIC DNA]</scope>
</reference>
<sequence>MVGERRPLFRKTKVRTVPTRSGTSGKENSPPTAATATTSTSNAGKRPASKDGRPKLVSPRKKHTAQRPKRVEHVTISEDPPTTSPPPPAPADSINLPSPVSVQEVPHFPSGSLPEDGANSGPMALNMSPSLALRSDAFDNARAEAREEERALRL</sequence>
<keyword evidence="3" id="KW-1185">Reference proteome</keyword>
<name>A0AAV3R058_LITER</name>
<proteinExistence type="predicted"/>
<feature type="compositionally biased region" description="Basic residues" evidence="1">
    <location>
        <begin position="58"/>
        <end position="68"/>
    </location>
</feature>
<dbReference type="AlphaFoldDB" id="A0AAV3R058"/>
<feature type="region of interest" description="Disordered" evidence="1">
    <location>
        <begin position="1"/>
        <end position="127"/>
    </location>
</feature>